<keyword evidence="2" id="KW-1185">Reference proteome</keyword>
<feature type="non-terminal residue" evidence="1">
    <location>
        <position position="1"/>
    </location>
</feature>
<proteinExistence type="predicted"/>
<feature type="non-terminal residue" evidence="1">
    <location>
        <position position="60"/>
    </location>
</feature>
<dbReference type="Proteomes" id="UP001341840">
    <property type="component" value="Unassembled WGS sequence"/>
</dbReference>
<dbReference type="EMBL" id="JASCZI010031001">
    <property type="protein sequence ID" value="MED6125629.1"/>
    <property type="molecule type" value="Genomic_DNA"/>
</dbReference>
<sequence>PETGAKVAGSSPVFKIRRGSTESTQKGGTNCFGVAATFTRKEPCSDLFRVVVKCGKTTDA</sequence>
<gene>
    <name evidence="1" type="ORF">PIB30_070430</name>
</gene>
<accession>A0ABU6RNZ1</accession>
<evidence type="ECO:0000313" key="2">
    <source>
        <dbReference type="Proteomes" id="UP001341840"/>
    </source>
</evidence>
<evidence type="ECO:0000313" key="1">
    <source>
        <dbReference type="EMBL" id="MED6125629.1"/>
    </source>
</evidence>
<comment type="caution">
    <text evidence="1">The sequence shown here is derived from an EMBL/GenBank/DDBJ whole genome shotgun (WGS) entry which is preliminary data.</text>
</comment>
<name>A0ABU6RNZ1_9FABA</name>
<protein>
    <submittedName>
        <fullName evidence="1">Uncharacterized protein</fullName>
    </submittedName>
</protein>
<reference evidence="1 2" key="1">
    <citation type="journal article" date="2023" name="Plants (Basel)">
        <title>Bridging the Gap: Combining Genomics and Transcriptomics Approaches to Understand Stylosanthes scabra, an Orphan Legume from the Brazilian Caatinga.</title>
        <authorList>
            <person name="Ferreira-Neto J.R.C."/>
            <person name="da Silva M.D."/>
            <person name="Binneck E."/>
            <person name="de Melo N.F."/>
            <person name="da Silva R.H."/>
            <person name="de Melo A.L.T.M."/>
            <person name="Pandolfi V."/>
            <person name="Bustamante F.O."/>
            <person name="Brasileiro-Vidal A.C."/>
            <person name="Benko-Iseppon A.M."/>
        </authorList>
    </citation>
    <scope>NUCLEOTIDE SEQUENCE [LARGE SCALE GENOMIC DNA]</scope>
    <source>
        <tissue evidence="1">Leaves</tissue>
    </source>
</reference>
<organism evidence="1 2">
    <name type="scientific">Stylosanthes scabra</name>
    <dbReference type="NCBI Taxonomy" id="79078"/>
    <lineage>
        <taxon>Eukaryota</taxon>
        <taxon>Viridiplantae</taxon>
        <taxon>Streptophyta</taxon>
        <taxon>Embryophyta</taxon>
        <taxon>Tracheophyta</taxon>
        <taxon>Spermatophyta</taxon>
        <taxon>Magnoliopsida</taxon>
        <taxon>eudicotyledons</taxon>
        <taxon>Gunneridae</taxon>
        <taxon>Pentapetalae</taxon>
        <taxon>rosids</taxon>
        <taxon>fabids</taxon>
        <taxon>Fabales</taxon>
        <taxon>Fabaceae</taxon>
        <taxon>Papilionoideae</taxon>
        <taxon>50 kb inversion clade</taxon>
        <taxon>dalbergioids sensu lato</taxon>
        <taxon>Dalbergieae</taxon>
        <taxon>Pterocarpus clade</taxon>
        <taxon>Stylosanthes</taxon>
    </lineage>
</organism>